<dbReference type="Gene3D" id="3.20.20.140">
    <property type="entry name" value="Metal-dependent hydrolases"/>
    <property type="match status" value="1"/>
</dbReference>
<dbReference type="PANTHER" id="PTHR10443:SF12">
    <property type="entry name" value="DIPEPTIDASE"/>
    <property type="match status" value="1"/>
</dbReference>
<dbReference type="PROSITE" id="PS51365">
    <property type="entry name" value="RENAL_DIPEPTIDASE_2"/>
    <property type="match status" value="1"/>
</dbReference>
<evidence type="ECO:0000313" key="3">
    <source>
        <dbReference type="Proteomes" id="UP001162802"/>
    </source>
</evidence>
<keyword evidence="3" id="KW-1185">Reference proteome</keyword>
<dbReference type="CDD" id="cd01301">
    <property type="entry name" value="rDP_like"/>
    <property type="match status" value="1"/>
</dbReference>
<proteinExistence type="predicted"/>
<sequence>MSRPSLLALVLATAVTWPVSGQAATSPADVAAAALRNAPVWDGHNDVPEQLRERRQDILAGFDFADTMNTADPENGKGPMQTDLARLREGKVGAQFWSVYVSAMLNEQQAVQATLEQIDVMKRIIAAHPDEMMYATSSAEVEAARKAGKIASLIGMEGGHSIGSSLGVVRQMYELGARYLTLTHFKNTPWADSATDAPEHDGMTDFGKDLVGEMQRIGMLVDLSHVSPKTMADALDVARAPVIFSHSGAQGVDGHPRNVPDAILDRIKTNGGIVMVNFYPSYVSEDLRQWQASRLGEAARLKSLYPNAPETAEAGMESWISAHPKPVATVAQIADHVEYIAKRIGTDYIGLGGDFDGGSVGVEGMPDVSAYPALFTELARRGFAQDDLEKISSRNMMRVLKAAEAYAGAHAEDPAIESPTAF</sequence>
<gene>
    <name evidence="2" type="ORF">MTR65_08750</name>
</gene>
<feature type="signal peptide" evidence="1">
    <location>
        <begin position="1"/>
        <end position="23"/>
    </location>
</feature>
<dbReference type="InterPro" id="IPR008257">
    <property type="entry name" value="Pept_M19"/>
</dbReference>
<dbReference type="Pfam" id="PF01244">
    <property type="entry name" value="Peptidase_M19"/>
    <property type="match status" value="1"/>
</dbReference>
<dbReference type="PANTHER" id="PTHR10443">
    <property type="entry name" value="MICROSOMAL DIPEPTIDASE"/>
    <property type="match status" value="1"/>
</dbReference>
<evidence type="ECO:0000313" key="2">
    <source>
        <dbReference type="EMBL" id="MCJ1960766.1"/>
    </source>
</evidence>
<name>A0ABT0AC34_9SPHN</name>
<dbReference type="EMBL" id="JALHAT010000012">
    <property type="protein sequence ID" value="MCJ1960766.1"/>
    <property type="molecule type" value="Genomic_DNA"/>
</dbReference>
<dbReference type="RefSeq" id="WP_243799212.1">
    <property type="nucleotide sequence ID" value="NZ_JALHAT010000012.1"/>
</dbReference>
<dbReference type="InterPro" id="IPR032466">
    <property type="entry name" value="Metal_Hydrolase"/>
</dbReference>
<organism evidence="2 3">
    <name type="scientific">Novosphingobium mangrovi</name>
    <name type="common">ex Hu et al. 2023</name>
    <dbReference type="NCBI Taxonomy" id="2930094"/>
    <lineage>
        <taxon>Bacteria</taxon>
        <taxon>Pseudomonadati</taxon>
        <taxon>Pseudomonadota</taxon>
        <taxon>Alphaproteobacteria</taxon>
        <taxon>Sphingomonadales</taxon>
        <taxon>Sphingomonadaceae</taxon>
        <taxon>Novosphingobium</taxon>
    </lineage>
</organism>
<evidence type="ECO:0000256" key="1">
    <source>
        <dbReference type="SAM" id="SignalP"/>
    </source>
</evidence>
<feature type="chain" id="PRO_5046899767" evidence="1">
    <location>
        <begin position="24"/>
        <end position="422"/>
    </location>
</feature>
<dbReference type="Proteomes" id="UP001162802">
    <property type="component" value="Unassembled WGS sequence"/>
</dbReference>
<dbReference type="SUPFAM" id="SSF51556">
    <property type="entry name" value="Metallo-dependent hydrolases"/>
    <property type="match status" value="1"/>
</dbReference>
<reference evidence="2" key="1">
    <citation type="submission" date="2022-03" db="EMBL/GenBank/DDBJ databases">
        <title>Identification of a novel bacterium isolated from mangrove sediments.</title>
        <authorList>
            <person name="Pan X."/>
        </authorList>
    </citation>
    <scope>NUCLEOTIDE SEQUENCE</scope>
    <source>
        <strain evidence="2">B2637</strain>
    </source>
</reference>
<keyword evidence="1" id="KW-0732">Signal</keyword>
<comment type="caution">
    <text evidence="2">The sequence shown here is derived from an EMBL/GenBank/DDBJ whole genome shotgun (WGS) entry which is preliminary data.</text>
</comment>
<protein>
    <submittedName>
        <fullName evidence="2">Dipeptidase</fullName>
    </submittedName>
</protein>
<accession>A0ABT0AC34</accession>